<protein>
    <recommendedName>
        <fullName evidence="4">GCM domain-containing protein</fullName>
    </recommendedName>
</protein>
<evidence type="ECO:0000256" key="1">
    <source>
        <dbReference type="SAM" id="MobiDB-lite"/>
    </source>
</evidence>
<comment type="caution">
    <text evidence="2">The sequence shown here is derived from an EMBL/GenBank/DDBJ whole genome shotgun (WGS) entry which is preliminary data.</text>
</comment>
<dbReference type="AlphaFoldDB" id="A0A8H5LSW9"/>
<organism evidence="2 3">
    <name type="scientific">Collybiopsis confluens</name>
    <dbReference type="NCBI Taxonomy" id="2823264"/>
    <lineage>
        <taxon>Eukaryota</taxon>
        <taxon>Fungi</taxon>
        <taxon>Dikarya</taxon>
        <taxon>Basidiomycota</taxon>
        <taxon>Agaricomycotina</taxon>
        <taxon>Agaricomycetes</taxon>
        <taxon>Agaricomycetidae</taxon>
        <taxon>Agaricales</taxon>
        <taxon>Marasmiineae</taxon>
        <taxon>Omphalotaceae</taxon>
        <taxon>Collybiopsis</taxon>
    </lineage>
</organism>
<reference evidence="2 3" key="1">
    <citation type="journal article" date="2020" name="ISME J.">
        <title>Uncovering the hidden diversity of litter-decomposition mechanisms in mushroom-forming fungi.</title>
        <authorList>
            <person name="Floudas D."/>
            <person name="Bentzer J."/>
            <person name="Ahren D."/>
            <person name="Johansson T."/>
            <person name="Persson P."/>
            <person name="Tunlid A."/>
        </authorList>
    </citation>
    <scope>NUCLEOTIDE SEQUENCE [LARGE SCALE GENOMIC DNA]</scope>
    <source>
        <strain evidence="2 3">CBS 406.79</strain>
    </source>
</reference>
<feature type="compositionally biased region" description="Basic residues" evidence="1">
    <location>
        <begin position="707"/>
        <end position="718"/>
    </location>
</feature>
<dbReference type="EMBL" id="JAACJN010000131">
    <property type="protein sequence ID" value="KAF5368795.1"/>
    <property type="molecule type" value="Genomic_DNA"/>
</dbReference>
<dbReference type="OrthoDB" id="2624269at2759"/>
<feature type="compositionally biased region" description="Low complexity" evidence="1">
    <location>
        <begin position="750"/>
        <end position="762"/>
    </location>
</feature>
<feature type="compositionally biased region" description="Basic residues" evidence="1">
    <location>
        <begin position="675"/>
        <end position="693"/>
    </location>
</feature>
<evidence type="ECO:0000313" key="2">
    <source>
        <dbReference type="EMBL" id="KAF5368795.1"/>
    </source>
</evidence>
<name>A0A8H5LSW9_9AGAR</name>
<dbReference type="Proteomes" id="UP000518752">
    <property type="component" value="Unassembled WGS sequence"/>
</dbReference>
<feature type="region of interest" description="Disordered" evidence="1">
    <location>
        <begin position="31"/>
        <end position="59"/>
    </location>
</feature>
<keyword evidence="3" id="KW-1185">Reference proteome</keyword>
<proteinExistence type="predicted"/>
<feature type="compositionally biased region" description="Basic and acidic residues" evidence="1">
    <location>
        <begin position="694"/>
        <end position="706"/>
    </location>
</feature>
<gene>
    <name evidence="2" type="ORF">D9757_012291</name>
</gene>
<accession>A0A8H5LSW9</accession>
<sequence>MVRKPMKKALFNGLTLLASYFGDSYDSENEAVPKNGVKKRYRQNPSGPGESLEQRPSKMPKLLPIYQDTTLLRNLYPMIVLEYTKIPFHENKPDNTNIGYKDCSKWAPLDLSNPALLSSFTPLDPQPMAEFRKLYDDGVVFTSLSNLVGGWNGWPSGRFAMNLTHGQFVSTKALQVNWATRNSGGDRTGQSSSPNIYNGKVSSKQCLGLIHCTSPDCQIISRPRVKSEADRIHQLSGVCSCGPFCNSKSHLICWGQIGNDINTKYRHINGDAHIHSRLPHVIHFSKQEEEKFFSLVNNHPSLGPAALVVGPKTITGFGPGAADVAQAARNPDFVAYQRRKIKSQAQGGHSFLRQFSAWQQQHPGVVRTSITNEKVSIVSIQTEWIRDRIISETVTAGPLNGMVSDGAHGYWNHSSLVLIITSTFSKKLQIWVPNLFTYSDGTSSEHYRYHFKGVFQSIAELAELKGVKLVDEMFEMVVDFSDPQREGYEKAFIDFWMLQEDDARTQKQLKEAVGALLKGCEYHYEKSVTRVSRAAGIIPVETRKDFVKSAKDLMTITDPDLFEEQVNYLNQHWKIKPWLTWWTRPDIARMIFASQRLMNLDHAQLLPNTTNAEESMHAKIYALVGKHHELIPGLDGLLQAEKWHHSKWDNAIVGIPNHYGKPALYYRNNRVKMYGHSKKSRHPAHRLSRKNKGGMREGRAPDDLGSFKRKTYKRKMHGRTPTNTTASLKKSAKNLFDTENDSYESERSEGNSSSSGSLVSRA</sequence>
<evidence type="ECO:0008006" key="4">
    <source>
        <dbReference type="Google" id="ProtNLM"/>
    </source>
</evidence>
<feature type="region of interest" description="Disordered" evidence="1">
    <location>
        <begin position="675"/>
        <end position="762"/>
    </location>
</feature>
<evidence type="ECO:0000313" key="3">
    <source>
        <dbReference type="Proteomes" id="UP000518752"/>
    </source>
</evidence>